<evidence type="ECO:0000259" key="5">
    <source>
        <dbReference type="PROSITE" id="PS50977"/>
    </source>
</evidence>
<name>A0A504UP87_9HYPH</name>
<dbReference type="EMBL" id="VFYP01000002">
    <property type="protein sequence ID" value="TPP07142.1"/>
    <property type="molecule type" value="Genomic_DNA"/>
</dbReference>
<keyword evidence="1" id="KW-0805">Transcription regulation</keyword>
<dbReference type="PANTHER" id="PTHR30055:SF234">
    <property type="entry name" value="HTH-TYPE TRANSCRIPTIONAL REGULATOR BETI"/>
    <property type="match status" value="1"/>
</dbReference>
<dbReference type="Gene3D" id="1.10.357.10">
    <property type="entry name" value="Tetracycline Repressor, domain 2"/>
    <property type="match status" value="1"/>
</dbReference>
<evidence type="ECO:0000256" key="2">
    <source>
        <dbReference type="ARBA" id="ARBA00023125"/>
    </source>
</evidence>
<dbReference type="PRINTS" id="PR00455">
    <property type="entry name" value="HTHTETR"/>
</dbReference>
<evidence type="ECO:0000313" key="7">
    <source>
        <dbReference type="Proteomes" id="UP000316429"/>
    </source>
</evidence>
<dbReference type="Pfam" id="PF00440">
    <property type="entry name" value="TetR_N"/>
    <property type="match status" value="1"/>
</dbReference>
<feature type="DNA-binding region" description="H-T-H motif" evidence="4">
    <location>
        <begin position="39"/>
        <end position="58"/>
    </location>
</feature>
<accession>A0A504UP87</accession>
<dbReference type="InterPro" id="IPR001647">
    <property type="entry name" value="HTH_TetR"/>
</dbReference>
<dbReference type="InterPro" id="IPR050109">
    <property type="entry name" value="HTH-type_TetR-like_transc_reg"/>
</dbReference>
<dbReference type="RefSeq" id="WP_140829667.1">
    <property type="nucleotide sequence ID" value="NZ_VFYP01000002.1"/>
</dbReference>
<evidence type="ECO:0000256" key="1">
    <source>
        <dbReference type="ARBA" id="ARBA00023015"/>
    </source>
</evidence>
<keyword evidence="3" id="KW-0804">Transcription</keyword>
<evidence type="ECO:0000313" key="6">
    <source>
        <dbReference type="EMBL" id="TPP07142.1"/>
    </source>
</evidence>
<keyword evidence="7" id="KW-1185">Reference proteome</keyword>
<gene>
    <name evidence="6" type="ORF">FJQ55_15940</name>
</gene>
<dbReference type="InterPro" id="IPR009057">
    <property type="entry name" value="Homeodomain-like_sf"/>
</dbReference>
<keyword evidence="2 4" id="KW-0238">DNA-binding</keyword>
<dbReference type="PROSITE" id="PS01081">
    <property type="entry name" value="HTH_TETR_1"/>
    <property type="match status" value="1"/>
</dbReference>
<dbReference type="OrthoDB" id="8478851at2"/>
<dbReference type="GO" id="GO:0000976">
    <property type="term" value="F:transcription cis-regulatory region binding"/>
    <property type="evidence" value="ECO:0007669"/>
    <property type="project" value="TreeGrafter"/>
</dbReference>
<dbReference type="InterPro" id="IPR023772">
    <property type="entry name" value="DNA-bd_HTH_TetR-type_CS"/>
</dbReference>
<feature type="domain" description="HTH tetR-type" evidence="5">
    <location>
        <begin position="16"/>
        <end position="76"/>
    </location>
</feature>
<dbReference type="AlphaFoldDB" id="A0A504UP87"/>
<dbReference type="GO" id="GO:0003700">
    <property type="term" value="F:DNA-binding transcription factor activity"/>
    <property type="evidence" value="ECO:0007669"/>
    <property type="project" value="TreeGrafter"/>
</dbReference>
<reference evidence="6 7" key="1">
    <citation type="submission" date="2019-06" db="EMBL/GenBank/DDBJ databases">
        <title>Rhizobium sp. CL12 isolated from roots of soybean.</title>
        <authorList>
            <person name="Wang C."/>
        </authorList>
    </citation>
    <scope>NUCLEOTIDE SEQUENCE [LARGE SCALE GENOMIC DNA]</scope>
    <source>
        <strain evidence="6 7">CL12</strain>
    </source>
</reference>
<dbReference type="PROSITE" id="PS50977">
    <property type="entry name" value="HTH_TETR_2"/>
    <property type="match status" value="1"/>
</dbReference>
<sequence length="204" mass="22315">MTKIVNLSIMADGNADGRRALILQAAYGTFVNYGFKRTTMDDIAQAVGLSRPALYIHFRNKQDIFRGLMLAMMEDTRLKVSVCLRQDLPLGDALALALHEGIILPHQQILETAHGAELFDTSHELAADLFLAWMKAVEAEIALALNRAAETREITIPSGLSANVIASLLIDAIQGMKSRRQSIEEVAEAIPQLLALILGPILSR</sequence>
<dbReference type="Proteomes" id="UP000316429">
    <property type="component" value="Unassembled WGS sequence"/>
</dbReference>
<protein>
    <submittedName>
        <fullName evidence="6">TetR/AcrR family transcriptional regulator</fullName>
    </submittedName>
</protein>
<evidence type="ECO:0000256" key="3">
    <source>
        <dbReference type="ARBA" id="ARBA00023163"/>
    </source>
</evidence>
<comment type="caution">
    <text evidence="6">The sequence shown here is derived from an EMBL/GenBank/DDBJ whole genome shotgun (WGS) entry which is preliminary data.</text>
</comment>
<proteinExistence type="predicted"/>
<evidence type="ECO:0000256" key="4">
    <source>
        <dbReference type="PROSITE-ProRule" id="PRU00335"/>
    </source>
</evidence>
<dbReference type="SUPFAM" id="SSF46689">
    <property type="entry name" value="Homeodomain-like"/>
    <property type="match status" value="1"/>
</dbReference>
<dbReference type="PANTHER" id="PTHR30055">
    <property type="entry name" value="HTH-TYPE TRANSCRIPTIONAL REGULATOR RUTR"/>
    <property type="match status" value="1"/>
</dbReference>
<organism evidence="6 7">
    <name type="scientific">Rhizobium glycinendophyticum</name>
    <dbReference type="NCBI Taxonomy" id="2589807"/>
    <lineage>
        <taxon>Bacteria</taxon>
        <taxon>Pseudomonadati</taxon>
        <taxon>Pseudomonadota</taxon>
        <taxon>Alphaproteobacteria</taxon>
        <taxon>Hyphomicrobiales</taxon>
        <taxon>Rhizobiaceae</taxon>
        <taxon>Rhizobium/Agrobacterium group</taxon>
        <taxon>Rhizobium</taxon>
    </lineage>
</organism>